<dbReference type="SUPFAM" id="SSF47203">
    <property type="entry name" value="Acyl-CoA dehydrogenase C-terminal domain-like"/>
    <property type="match status" value="1"/>
</dbReference>
<comment type="cofactor">
    <cofactor evidence="1">
        <name>FAD</name>
        <dbReference type="ChEBI" id="CHEBI:57692"/>
    </cofactor>
</comment>
<dbReference type="InterPro" id="IPR037069">
    <property type="entry name" value="AcylCoA_DH/ox_N_sf"/>
</dbReference>
<dbReference type="EMBL" id="JAETWB010000010">
    <property type="protein sequence ID" value="MBL6080073.1"/>
    <property type="molecule type" value="Genomic_DNA"/>
</dbReference>
<name>A0ABS1U5Z3_9PROT</name>
<dbReference type="SUPFAM" id="SSF56645">
    <property type="entry name" value="Acyl-CoA dehydrogenase NM domain-like"/>
    <property type="match status" value="1"/>
</dbReference>
<dbReference type="Gene3D" id="1.10.540.10">
    <property type="entry name" value="Acyl-CoA dehydrogenase/oxidase, N-terminal domain"/>
    <property type="match status" value="1"/>
</dbReference>
<evidence type="ECO:0000256" key="3">
    <source>
        <dbReference type="ARBA" id="ARBA00022630"/>
    </source>
</evidence>
<dbReference type="Proteomes" id="UP000660885">
    <property type="component" value="Unassembled WGS sequence"/>
</dbReference>
<dbReference type="Gene3D" id="1.20.140.10">
    <property type="entry name" value="Butyryl-CoA Dehydrogenase, subunit A, domain 3"/>
    <property type="match status" value="1"/>
</dbReference>
<protein>
    <submittedName>
        <fullName evidence="7">Acyl-CoA dehydrogenase family protein</fullName>
    </submittedName>
</protein>
<dbReference type="Pfam" id="PF00441">
    <property type="entry name" value="Acyl-CoA_dh_1"/>
    <property type="match status" value="1"/>
</dbReference>
<evidence type="ECO:0000256" key="1">
    <source>
        <dbReference type="ARBA" id="ARBA00001974"/>
    </source>
</evidence>
<organism evidence="7 8">
    <name type="scientific">Belnapia arida</name>
    <dbReference type="NCBI Taxonomy" id="2804533"/>
    <lineage>
        <taxon>Bacteria</taxon>
        <taxon>Pseudomonadati</taxon>
        <taxon>Pseudomonadota</taxon>
        <taxon>Alphaproteobacteria</taxon>
        <taxon>Acetobacterales</taxon>
        <taxon>Roseomonadaceae</taxon>
        <taxon>Belnapia</taxon>
    </lineage>
</organism>
<dbReference type="InterPro" id="IPR046373">
    <property type="entry name" value="Acyl-CoA_Oxase/DH_mid-dom_sf"/>
</dbReference>
<gene>
    <name evidence="7" type="ORF">JMJ56_18795</name>
</gene>
<sequence>MPDTFSAPHAGHAADPLALLRTHLPDIAAAAALEDHDGAFPAGAIVSLHETGLLAAPLRLALGGLGWGSEPAGAAPLAVALRLIGRASLPLGRLYEGHVNALRLVQRHGTPSQARAAAQEARAGLLFAVWNTEVPGEPLSIDRDGRVMGRKILCSGAGQVARALVTARDAATPEAPPRMLLVPLAQGERTDLSGWTAQGMRASATGAVDLTGIEVGSGMQVGRPGDYGLQPDFSAGAWRFAAVHCGGLEAVLGAMRDHLRRTGRGADPHQAARLGQAAIASGSARLWIEAAALRAEAPDAGMEAVAFVNLARLAVERAALDVMELAQRSVGLNAFLRPNPLERICRDLATYLRQPAPDRALTEAAAHLLAAEAEPGEVWDIPVARA</sequence>
<keyword evidence="4" id="KW-0274">FAD</keyword>
<dbReference type="PANTHER" id="PTHR48083">
    <property type="entry name" value="MEDIUM-CHAIN SPECIFIC ACYL-COA DEHYDROGENASE, MITOCHONDRIAL-RELATED"/>
    <property type="match status" value="1"/>
</dbReference>
<comment type="caution">
    <text evidence="7">The sequence shown here is derived from an EMBL/GenBank/DDBJ whole genome shotgun (WGS) entry which is preliminary data.</text>
</comment>
<accession>A0ABS1U5Z3</accession>
<comment type="similarity">
    <text evidence="2">Belongs to the acyl-CoA dehydrogenase family.</text>
</comment>
<evidence type="ECO:0000256" key="4">
    <source>
        <dbReference type="ARBA" id="ARBA00022827"/>
    </source>
</evidence>
<dbReference type="RefSeq" id="WP_202833310.1">
    <property type="nucleotide sequence ID" value="NZ_JAETWB010000010.1"/>
</dbReference>
<keyword evidence="8" id="KW-1185">Reference proteome</keyword>
<feature type="domain" description="Acyl-CoA dehydrogenase/oxidase C-terminal" evidence="6">
    <location>
        <begin position="235"/>
        <end position="349"/>
    </location>
</feature>
<evidence type="ECO:0000313" key="7">
    <source>
        <dbReference type="EMBL" id="MBL6080073.1"/>
    </source>
</evidence>
<keyword evidence="3" id="KW-0285">Flavoprotein</keyword>
<keyword evidence="5" id="KW-0560">Oxidoreductase</keyword>
<evidence type="ECO:0000256" key="5">
    <source>
        <dbReference type="ARBA" id="ARBA00023002"/>
    </source>
</evidence>
<dbReference type="InterPro" id="IPR009100">
    <property type="entry name" value="AcylCoA_DH/oxidase_NM_dom_sf"/>
</dbReference>
<dbReference type="InterPro" id="IPR036250">
    <property type="entry name" value="AcylCo_DH-like_C"/>
</dbReference>
<evidence type="ECO:0000313" key="8">
    <source>
        <dbReference type="Proteomes" id="UP000660885"/>
    </source>
</evidence>
<dbReference type="PANTHER" id="PTHR48083:SF37">
    <property type="entry name" value="DEHYDROGENASE, PUTATIVE-RELATED"/>
    <property type="match status" value="1"/>
</dbReference>
<evidence type="ECO:0000259" key="6">
    <source>
        <dbReference type="Pfam" id="PF00441"/>
    </source>
</evidence>
<reference evidence="7 8" key="1">
    <citation type="submission" date="2021-01" db="EMBL/GenBank/DDBJ databases">
        <title>Belnapia mucosa sp. nov. and Belnapia arida sp. nov., isolated from the Tabernas Desert (Almeria, Spain).</title>
        <authorList>
            <person name="Molina-Menor E."/>
            <person name="Vidal-Verdu A."/>
            <person name="Calonge A."/>
            <person name="Satari L."/>
            <person name="Pereto J."/>
            <person name="Porcar M."/>
        </authorList>
    </citation>
    <scope>NUCLEOTIDE SEQUENCE [LARGE SCALE GENOMIC DNA]</scope>
    <source>
        <strain evidence="7 8">T18</strain>
    </source>
</reference>
<dbReference type="InterPro" id="IPR050741">
    <property type="entry name" value="Acyl-CoA_dehydrogenase"/>
</dbReference>
<dbReference type="Gene3D" id="2.40.110.10">
    <property type="entry name" value="Butyryl-CoA Dehydrogenase, subunit A, domain 2"/>
    <property type="match status" value="1"/>
</dbReference>
<proteinExistence type="inferred from homology"/>
<evidence type="ECO:0000256" key="2">
    <source>
        <dbReference type="ARBA" id="ARBA00009347"/>
    </source>
</evidence>
<dbReference type="InterPro" id="IPR009075">
    <property type="entry name" value="AcylCo_DH/oxidase_C"/>
</dbReference>